<dbReference type="Proteomes" id="UP000095280">
    <property type="component" value="Unplaced"/>
</dbReference>
<dbReference type="WBParaSite" id="maker-unitig_41212-snap-gene-0.5-mRNA-1">
    <property type="protein sequence ID" value="maker-unitig_41212-snap-gene-0.5-mRNA-1"/>
    <property type="gene ID" value="maker-unitig_41212-snap-gene-0.5"/>
</dbReference>
<proteinExistence type="predicted"/>
<evidence type="ECO:0000313" key="1">
    <source>
        <dbReference type="Proteomes" id="UP000095280"/>
    </source>
</evidence>
<evidence type="ECO:0000313" key="2">
    <source>
        <dbReference type="WBParaSite" id="maker-unitig_41212-snap-gene-0.5-mRNA-1"/>
    </source>
</evidence>
<organism evidence="1 2">
    <name type="scientific">Macrostomum lignano</name>
    <dbReference type="NCBI Taxonomy" id="282301"/>
    <lineage>
        <taxon>Eukaryota</taxon>
        <taxon>Metazoa</taxon>
        <taxon>Spiralia</taxon>
        <taxon>Lophotrochozoa</taxon>
        <taxon>Platyhelminthes</taxon>
        <taxon>Rhabditophora</taxon>
        <taxon>Macrostomorpha</taxon>
        <taxon>Macrostomida</taxon>
        <taxon>Macrostomidae</taxon>
        <taxon>Macrostomum</taxon>
    </lineage>
</organism>
<protein>
    <submittedName>
        <fullName evidence="2">VWFA domain-containing protein</fullName>
    </submittedName>
</protein>
<accession>A0A1I8FMU6</accession>
<sequence>TREGKCMRYFEKLPVEDTDAVKGKCVRYSREWCRPRDTDAVKGKCVRALEKVRRGYRRVEGQVLKARGCPDWPAAVRAAVEDVERCPPGFQTVRSGRRRRVRCVRRSSKRCGKYFRRYGRKCIRGAFARESRVGKRVAGYTKKCSCIGAKTGKKPSKKNAIDMAFVSTSVNSLIKSSERNARIWRRRLRRVRLLGIYEALTRVKKNSIVYVFTDASPSARDR</sequence>
<name>A0A1I8FMU6_9PLAT</name>
<reference evidence="2" key="1">
    <citation type="submission" date="2016-11" db="UniProtKB">
        <authorList>
            <consortium name="WormBaseParasite"/>
        </authorList>
    </citation>
    <scope>IDENTIFICATION</scope>
</reference>
<keyword evidence="1" id="KW-1185">Reference proteome</keyword>
<dbReference type="AlphaFoldDB" id="A0A1I8FMU6"/>